<keyword evidence="1" id="KW-0472">Membrane</keyword>
<name>A0A2T9K249_9CAUL</name>
<keyword evidence="1" id="KW-1133">Transmembrane helix</keyword>
<sequence length="145" mass="14489">MSGRPRTNGGQVVAAVIVGAATGSTLVFGWLFIAILTGKLPELARVIATAGFVFAVPLWGGGLVLVGLPVGTILHLCGARSRSIGAATGAVLSTPALLTLASALHPTILDDAFRLTVALAGQALVGGAVGWVVVHVAYDRQGALA</sequence>
<evidence type="ECO:0000313" key="2">
    <source>
        <dbReference type="EMBL" id="PVM90068.1"/>
    </source>
</evidence>
<evidence type="ECO:0000256" key="1">
    <source>
        <dbReference type="SAM" id="Phobius"/>
    </source>
</evidence>
<feature type="transmembrane region" description="Helical" evidence="1">
    <location>
        <begin position="84"/>
        <end position="105"/>
    </location>
</feature>
<protein>
    <submittedName>
        <fullName evidence="2">Uncharacterized protein</fullName>
    </submittedName>
</protein>
<keyword evidence="3" id="KW-1185">Reference proteome</keyword>
<proteinExistence type="predicted"/>
<dbReference type="Proteomes" id="UP000245073">
    <property type="component" value="Unassembled WGS sequence"/>
</dbReference>
<keyword evidence="1" id="KW-0812">Transmembrane</keyword>
<organism evidence="2 3">
    <name type="scientific">Caulobacter endophyticus</name>
    <dbReference type="NCBI Taxonomy" id="2172652"/>
    <lineage>
        <taxon>Bacteria</taxon>
        <taxon>Pseudomonadati</taxon>
        <taxon>Pseudomonadota</taxon>
        <taxon>Alphaproteobacteria</taxon>
        <taxon>Caulobacterales</taxon>
        <taxon>Caulobacteraceae</taxon>
        <taxon>Caulobacter</taxon>
    </lineage>
</organism>
<feature type="transmembrane region" description="Helical" evidence="1">
    <location>
        <begin position="12"/>
        <end position="36"/>
    </location>
</feature>
<gene>
    <name evidence="2" type="ORF">DDF67_10680</name>
</gene>
<accession>A0A2T9K249</accession>
<feature type="transmembrane region" description="Helical" evidence="1">
    <location>
        <begin position="56"/>
        <end position="77"/>
    </location>
</feature>
<comment type="caution">
    <text evidence="2">The sequence shown here is derived from an EMBL/GenBank/DDBJ whole genome shotgun (WGS) entry which is preliminary data.</text>
</comment>
<dbReference type="EMBL" id="QDKQ01000037">
    <property type="protein sequence ID" value="PVM90068.1"/>
    <property type="molecule type" value="Genomic_DNA"/>
</dbReference>
<dbReference type="OrthoDB" id="9927382at2"/>
<feature type="transmembrane region" description="Helical" evidence="1">
    <location>
        <begin position="117"/>
        <end position="138"/>
    </location>
</feature>
<dbReference type="AlphaFoldDB" id="A0A2T9K249"/>
<dbReference type="RefSeq" id="WP_109100882.1">
    <property type="nucleotide sequence ID" value="NZ_QDKQ01000037.1"/>
</dbReference>
<evidence type="ECO:0000313" key="3">
    <source>
        <dbReference type="Proteomes" id="UP000245073"/>
    </source>
</evidence>
<reference evidence="2 3" key="1">
    <citation type="submission" date="2018-04" db="EMBL/GenBank/DDBJ databases">
        <title>The genome sequence of Caulobacter sp. 744.</title>
        <authorList>
            <person name="Gao J."/>
            <person name="Sun J."/>
        </authorList>
    </citation>
    <scope>NUCLEOTIDE SEQUENCE [LARGE SCALE GENOMIC DNA]</scope>
    <source>
        <strain evidence="2 3">774</strain>
    </source>
</reference>